<dbReference type="EMBL" id="CP019948">
    <property type="protein sequence ID" value="ARN82290.1"/>
    <property type="molecule type" value="Genomic_DNA"/>
</dbReference>
<organism evidence="3 4">
    <name type="scientific">Methylocystis bryophila</name>
    <dbReference type="NCBI Taxonomy" id="655015"/>
    <lineage>
        <taxon>Bacteria</taxon>
        <taxon>Pseudomonadati</taxon>
        <taxon>Pseudomonadota</taxon>
        <taxon>Alphaproteobacteria</taxon>
        <taxon>Hyphomicrobiales</taxon>
        <taxon>Methylocystaceae</taxon>
        <taxon>Methylocystis</taxon>
    </lineage>
</organism>
<evidence type="ECO:0000313" key="4">
    <source>
        <dbReference type="Proteomes" id="UP000193978"/>
    </source>
</evidence>
<sequence>MRIFVTGAAGFVGFHLSRLLLEQGHLVFGYDGVTPYYDVALKKARLAILESSPNFRIDVALLEDMSALEKAVEAASPDVIVHLAAQAGVRYSLENPRAYVDSNLVGGFNVLEMARRSAPSHLLIASTSSVYGGNLEVPFHETDKADYPLSLYAATKKANEAMAHSYAHLWSIPTTMFRFFTVYGPWGRPDMALFKFVEAIENDRPIDIYNHGAMSRDFTYIGDLVEAVARLIDRPPTRETDDPGVSPWGPYRIVNIGRGEPVSLMDFIEVVEKTLGKKAIRNYLEMQRGDAPQTYADCALLERLTGYRPSTGVEQGVSAFVDWYREYCGRG</sequence>
<dbReference type="KEGG" id="mbry:B1812_15680"/>
<evidence type="ECO:0000256" key="1">
    <source>
        <dbReference type="ARBA" id="ARBA00023027"/>
    </source>
</evidence>
<gene>
    <name evidence="3" type="ORF">B1812_15680</name>
</gene>
<keyword evidence="4" id="KW-1185">Reference proteome</keyword>
<reference evidence="3 4" key="1">
    <citation type="submission" date="2017-02" db="EMBL/GenBank/DDBJ databases">
        <authorList>
            <person name="Peterson S.W."/>
        </authorList>
    </citation>
    <scope>NUCLEOTIDE SEQUENCE [LARGE SCALE GENOMIC DNA]</scope>
    <source>
        <strain evidence="3 4">S285</strain>
    </source>
</reference>
<dbReference type="PANTHER" id="PTHR43574">
    <property type="entry name" value="EPIMERASE-RELATED"/>
    <property type="match status" value="1"/>
</dbReference>
<keyword evidence="1" id="KW-0520">NAD</keyword>
<dbReference type="InterPro" id="IPR036291">
    <property type="entry name" value="NAD(P)-bd_dom_sf"/>
</dbReference>
<feature type="domain" description="NAD-dependent epimerase/dehydratase" evidence="2">
    <location>
        <begin position="3"/>
        <end position="237"/>
    </location>
</feature>
<dbReference type="Pfam" id="PF01370">
    <property type="entry name" value="Epimerase"/>
    <property type="match status" value="1"/>
</dbReference>
<dbReference type="AlphaFoldDB" id="A0A1W6MXG8"/>
<dbReference type="SUPFAM" id="SSF51735">
    <property type="entry name" value="NAD(P)-binding Rossmann-fold domains"/>
    <property type="match status" value="1"/>
</dbReference>
<proteinExistence type="predicted"/>
<dbReference type="RefSeq" id="WP_085772416.1">
    <property type="nucleotide sequence ID" value="NZ_AP027149.1"/>
</dbReference>
<dbReference type="STRING" id="655015.B1812_15680"/>
<dbReference type="InterPro" id="IPR001509">
    <property type="entry name" value="Epimerase_deHydtase"/>
</dbReference>
<protein>
    <submittedName>
        <fullName evidence="3">UDP-glucuronate 5-epimerase</fullName>
    </submittedName>
</protein>
<dbReference type="PRINTS" id="PR01713">
    <property type="entry name" value="NUCEPIMERASE"/>
</dbReference>
<evidence type="ECO:0000313" key="3">
    <source>
        <dbReference type="EMBL" id="ARN82290.1"/>
    </source>
</evidence>
<evidence type="ECO:0000259" key="2">
    <source>
        <dbReference type="Pfam" id="PF01370"/>
    </source>
</evidence>
<dbReference type="Proteomes" id="UP000193978">
    <property type="component" value="Chromosome"/>
</dbReference>
<dbReference type="OrthoDB" id="9801785at2"/>
<name>A0A1W6MXG8_9HYPH</name>
<accession>A0A1W6MXG8</accession>
<dbReference type="Gene3D" id="3.40.50.720">
    <property type="entry name" value="NAD(P)-binding Rossmann-like Domain"/>
    <property type="match status" value="1"/>
</dbReference>